<dbReference type="PANTHER" id="PTHR40375:SF2">
    <property type="entry name" value="SPORULATION-SPECIFIC PROTEIN 22"/>
    <property type="match status" value="1"/>
</dbReference>
<reference evidence="3" key="1">
    <citation type="journal article" date="2023" name="Plant J.">
        <title>The genome of the king protea, Protea cynaroides.</title>
        <authorList>
            <person name="Chang J."/>
            <person name="Duong T.A."/>
            <person name="Schoeman C."/>
            <person name="Ma X."/>
            <person name="Roodt D."/>
            <person name="Barker N."/>
            <person name="Li Z."/>
            <person name="Van de Peer Y."/>
            <person name="Mizrachi E."/>
        </authorList>
    </citation>
    <scope>NUCLEOTIDE SEQUENCE</scope>
    <source>
        <tissue evidence="3">Young leaves</tissue>
    </source>
</reference>
<evidence type="ECO:0000313" key="3">
    <source>
        <dbReference type="EMBL" id="KAJ4949737.1"/>
    </source>
</evidence>
<accession>A0A9Q0GPG7</accession>
<evidence type="ECO:0000256" key="2">
    <source>
        <dbReference type="ARBA" id="ARBA00031845"/>
    </source>
</evidence>
<dbReference type="GO" id="GO:0051321">
    <property type="term" value="P:meiotic cell cycle"/>
    <property type="evidence" value="ECO:0007669"/>
    <property type="project" value="UniProtKB-KW"/>
</dbReference>
<dbReference type="Proteomes" id="UP001141806">
    <property type="component" value="Unassembled WGS sequence"/>
</dbReference>
<evidence type="ECO:0000256" key="1">
    <source>
        <dbReference type="ARBA" id="ARBA00023254"/>
    </source>
</evidence>
<dbReference type="Gene3D" id="1.25.40.10">
    <property type="entry name" value="Tetratricopeptide repeat domain"/>
    <property type="match status" value="2"/>
</dbReference>
<dbReference type="InterPro" id="IPR039057">
    <property type="entry name" value="Spo22/ZIP4"/>
</dbReference>
<dbReference type="EMBL" id="JAMYWD010000500">
    <property type="protein sequence ID" value="KAJ4949737.1"/>
    <property type="molecule type" value="Genomic_DNA"/>
</dbReference>
<comment type="caution">
    <text evidence="3">The sequence shown here is derived from an EMBL/GenBank/DDBJ whole genome shotgun (WGS) entry which is preliminary data.</text>
</comment>
<organism evidence="3 4">
    <name type="scientific">Protea cynaroides</name>
    <dbReference type="NCBI Taxonomy" id="273540"/>
    <lineage>
        <taxon>Eukaryota</taxon>
        <taxon>Viridiplantae</taxon>
        <taxon>Streptophyta</taxon>
        <taxon>Embryophyta</taxon>
        <taxon>Tracheophyta</taxon>
        <taxon>Spermatophyta</taxon>
        <taxon>Magnoliopsida</taxon>
        <taxon>Proteales</taxon>
        <taxon>Proteaceae</taxon>
        <taxon>Protea</taxon>
    </lineage>
</organism>
<dbReference type="SUPFAM" id="SSF48452">
    <property type="entry name" value="TPR-like"/>
    <property type="match status" value="2"/>
</dbReference>
<dbReference type="AlphaFoldDB" id="A0A9Q0GPG7"/>
<dbReference type="InterPro" id="IPR011990">
    <property type="entry name" value="TPR-like_helical_dom_sf"/>
</dbReference>
<dbReference type="GO" id="GO:0090173">
    <property type="term" value="P:regulation of synaptonemal complex assembly"/>
    <property type="evidence" value="ECO:0007669"/>
    <property type="project" value="InterPro"/>
</dbReference>
<protein>
    <recommendedName>
        <fullName evidence="2">Protein ZIP4 homolog</fullName>
    </recommendedName>
</protein>
<keyword evidence="1" id="KW-0469">Meiosis</keyword>
<dbReference type="PANTHER" id="PTHR40375">
    <property type="entry name" value="SPORULATION-SPECIFIC PROTEIN 22"/>
    <property type="match status" value="1"/>
</dbReference>
<dbReference type="OrthoDB" id="65716at2759"/>
<gene>
    <name evidence="3" type="ORF">NE237_014315</name>
</gene>
<sequence>MKILDISPELRTSLPGSRSQILEEIEALVIEAETISPENSPSLDQLCSKIQNNHSRLNSASPLSKSEKLQIWKLSYRLWNACVDLSNYTGIHSSGNGVKISEQQAKLRQISADLLFLAGDVTGIPSPSLKSASFFYKTGLIWHDLKKFDLAASCFERATDLTAKIDVDQNSDGGERKFLLDLNLARSRTAWEVSERNLALTLLNRSKNILFGSPKSYRALANQYLMFGKLMLSNKLESAIKDSLKLMNEALDLCEKGLRISRRSDESLTLKALRSKSLRFIAAAHLQGGEFESVLKCIKVLREGDGDQHPASPVLAMNAWLALGRHREAEKELRGMVVDIPEGIWLSAIEAYFQAAGVAGAETVKEVFLGLLGRCHVSAGVAVRVVHRIIGSGGSAIGGGGGGIDWSLVRAKVVAELVSDDRVMALFNSEEAAKEKTTMHALLWNCGADHFRSKKYEISAEMFEKSMLYIPYNEENIMLRAKGFRVLCLCHLCLSLLDQAQEFIDEAEKLQPNVACALLKFKVYLQKKDENGAIKQMQSMASCPDFTPEFLSLSAHEAIACQSLPVAVESLTNLLNFYSLGKSMPTPEVVVLRTLVTILSQEPTNEKEILKFAKQAKKRICELGPESFFGKGEVGRREKNWFAVNSWNIGTRAGKENKFEICAEFLESAAEFYGASIDDEVEEEITMVCKSLILSVSATIAAEKSRNSPLPESDVKRAIALLDRAGKILTKISSKVQMVDNGAAIEPMIFFIHTFNAYDLRGRLENGATQQLQLVKSFASSKACTPEYLLQIGLCASQSPRPNPEAANFALNACLSSLLASPSPDYKTIALIIRKLIMLAGFSMGDTDDEVYSVYKQAFRIMVGLKEGEYPMEEGKWLATTAWNRAAMPVRLGQIAIARRWINIGLELGGHVKGMEGYRECMEEFVSGFDEKFYGHVDKDTGGGNSSSATQLVL</sequence>
<evidence type="ECO:0000313" key="4">
    <source>
        <dbReference type="Proteomes" id="UP001141806"/>
    </source>
</evidence>
<dbReference type="Pfam" id="PF08631">
    <property type="entry name" value="SPO22"/>
    <property type="match status" value="2"/>
</dbReference>
<dbReference type="InterPro" id="IPR013940">
    <property type="entry name" value="Spo22/ZIP4/TEX11"/>
</dbReference>
<name>A0A9Q0GPG7_9MAGN</name>
<proteinExistence type="predicted"/>
<keyword evidence="4" id="KW-1185">Reference proteome</keyword>